<sequence>MAIKVRWLVPSIIVMGLGSLLFSVPHFLTDSYSLSVDSNSSSVADNVCRPAVRRDQYRQFEQITGIESIGKLAEGLHDLSRDLASPPLSPHNNLHGRRDNCIDGTISNLLPVLIFMLAQLLLGSGGSPLFTLGTTYIDDHVPRESSSFYIGQ</sequence>
<feature type="transmembrane region" description="Helical" evidence="1">
    <location>
        <begin position="7"/>
        <end position="28"/>
    </location>
</feature>
<dbReference type="PANTHER" id="PTHR11388">
    <property type="entry name" value="ORGANIC ANION TRANSPORTER"/>
    <property type="match status" value="1"/>
</dbReference>
<keyword evidence="3" id="KW-1185">Reference proteome</keyword>
<dbReference type="AlphaFoldDB" id="A0A6A4WBJ7"/>
<dbReference type="GO" id="GO:0016323">
    <property type="term" value="C:basolateral plasma membrane"/>
    <property type="evidence" value="ECO:0007669"/>
    <property type="project" value="TreeGrafter"/>
</dbReference>
<accession>A0A6A4WBJ7</accession>
<dbReference type="GO" id="GO:0043252">
    <property type="term" value="P:sodium-independent organic anion transport"/>
    <property type="evidence" value="ECO:0007669"/>
    <property type="project" value="TreeGrafter"/>
</dbReference>
<dbReference type="Pfam" id="PF03137">
    <property type="entry name" value="OATP"/>
    <property type="match status" value="1"/>
</dbReference>
<dbReference type="GO" id="GO:0015347">
    <property type="term" value="F:sodium-independent organic anion transmembrane transporter activity"/>
    <property type="evidence" value="ECO:0007669"/>
    <property type="project" value="TreeGrafter"/>
</dbReference>
<protein>
    <submittedName>
        <fullName evidence="2">Solute carrier organic anion transporter family member 5A1</fullName>
    </submittedName>
</protein>
<dbReference type="Proteomes" id="UP000440578">
    <property type="component" value="Unassembled WGS sequence"/>
</dbReference>
<keyword evidence="1" id="KW-0812">Transmembrane</keyword>
<dbReference type="EMBL" id="VIIS01000821">
    <property type="protein sequence ID" value="KAF0304686.1"/>
    <property type="molecule type" value="Genomic_DNA"/>
</dbReference>
<keyword evidence="1" id="KW-1133">Transmembrane helix</keyword>
<evidence type="ECO:0000313" key="2">
    <source>
        <dbReference type="EMBL" id="KAF0304686.1"/>
    </source>
</evidence>
<name>A0A6A4WBJ7_AMPAM</name>
<reference evidence="2 3" key="1">
    <citation type="submission" date="2019-07" db="EMBL/GenBank/DDBJ databases">
        <title>Draft genome assembly of a fouling barnacle, Amphibalanus amphitrite (Darwin, 1854): The first reference genome for Thecostraca.</title>
        <authorList>
            <person name="Kim W."/>
        </authorList>
    </citation>
    <scope>NUCLEOTIDE SEQUENCE [LARGE SCALE GENOMIC DNA]</scope>
    <source>
        <strain evidence="2">SNU_AA5</strain>
        <tissue evidence="2">Soma without cirri and trophi</tissue>
    </source>
</reference>
<evidence type="ECO:0000313" key="3">
    <source>
        <dbReference type="Proteomes" id="UP000440578"/>
    </source>
</evidence>
<evidence type="ECO:0000256" key="1">
    <source>
        <dbReference type="SAM" id="Phobius"/>
    </source>
</evidence>
<organism evidence="2 3">
    <name type="scientific">Amphibalanus amphitrite</name>
    <name type="common">Striped barnacle</name>
    <name type="synonym">Balanus amphitrite</name>
    <dbReference type="NCBI Taxonomy" id="1232801"/>
    <lineage>
        <taxon>Eukaryota</taxon>
        <taxon>Metazoa</taxon>
        <taxon>Ecdysozoa</taxon>
        <taxon>Arthropoda</taxon>
        <taxon>Crustacea</taxon>
        <taxon>Multicrustacea</taxon>
        <taxon>Cirripedia</taxon>
        <taxon>Thoracica</taxon>
        <taxon>Thoracicalcarea</taxon>
        <taxon>Balanomorpha</taxon>
        <taxon>Balanoidea</taxon>
        <taxon>Balanidae</taxon>
        <taxon>Amphibalaninae</taxon>
        <taxon>Amphibalanus</taxon>
    </lineage>
</organism>
<dbReference type="InterPro" id="IPR004156">
    <property type="entry name" value="OATP"/>
</dbReference>
<gene>
    <name evidence="2" type="primary">SLCO5A1_0</name>
    <name evidence="2" type="ORF">FJT64_023542</name>
</gene>
<dbReference type="PANTHER" id="PTHR11388:SF142">
    <property type="entry name" value="SOLUTE CARRIER ORGANIC ANION TRANSPORTER FAMILY MEMBER 5A1"/>
    <property type="match status" value="1"/>
</dbReference>
<keyword evidence="1" id="KW-0472">Membrane</keyword>
<proteinExistence type="predicted"/>
<comment type="caution">
    <text evidence="2">The sequence shown here is derived from an EMBL/GenBank/DDBJ whole genome shotgun (WGS) entry which is preliminary data.</text>
</comment>
<dbReference type="OrthoDB" id="5062115at2759"/>